<dbReference type="AlphaFoldDB" id="A0A6L2P712"/>
<accession>A0A6L2P712</accession>
<feature type="non-terminal residue" evidence="6">
    <location>
        <position position="177"/>
    </location>
</feature>
<dbReference type="InterPro" id="IPR013946">
    <property type="entry name" value="NCA2-like"/>
</dbReference>
<evidence type="ECO:0000256" key="4">
    <source>
        <dbReference type="ARBA" id="ARBA00023128"/>
    </source>
</evidence>
<keyword evidence="5" id="KW-0472">Membrane</keyword>
<keyword evidence="2" id="KW-0812">Transmembrane</keyword>
<dbReference type="Pfam" id="PF08637">
    <property type="entry name" value="NCA2"/>
    <property type="match status" value="1"/>
</dbReference>
<sequence length="177" mass="20022">MEAAKAGMPGGGYITLYVIGLPDVIVPPFKEVGLMITKMMEKVTTGGIMMVETKKEENYNKFKQGEKHYICDVLEDMIKLMPMQRLLSLRAMLELNQILRANEINFAIFAALPAFLLSLDDTRVEGKGKINRLQRRLLTVEVEKRIMQFQNCIDQGLPLPPPMKLCKDMVEAMGEAE</sequence>
<dbReference type="PANTHER" id="PTHR28234">
    <property type="entry name" value="NUCLEAR CONTROL OF ATPASE PROTEIN 2"/>
    <property type="match status" value="1"/>
</dbReference>
<evidence type="ECO:0000313" key="6">
    <source>
        <dbReference type="EMBL" id="GEU93369.1"/>
    </source>
</evidence>
<proteinExistence type="predicted"/>
<evidence type="ECO:0000256" key="5">
    <source>
        <dbReference type="ARBA" id="ARBA00023136"/>
    </source>
</evidence>
<evidence type="ECO:0000256" key="1">
    <source>
        <dbReference type="ARBA" id="ARBA00004225"/>
    </source>
</evidence>
<organism evidence="6">
    <name type="scientific">Tanacetum cinerariifolium</name>
    <name type="common">Dalmatian daisy</name>
    <name type="synonym">Chrysanthemum cinerariifolium</name>
    <dbReference type="NCBI Taxonomy" id="118510"/>
    <lineage>
        <taxon>Eukaryota</taxon>
        <taxon>Viridiplantae</taxon>
        <taxon>Streptophyta</taxon>
        <taxon>Embryophyta</taxon>
        <taxon>Tracheophyta</taxon>
        <taxon>Spermatophyta</taxon>
        <taxon>Magnoliopsida</taxon>
        <taxon>eudicotyledons</taxon>
        <taxon>Gunneridae</taxon>
        <taxon>Pentapetalae</taxon>
        <taxon>asterids</taxon>
        <taxon>campanulids</taxon>
        <taxon>Asterales</taxon>
        <taxon>Asteraceae</taxon>
        <taxon>Asteroideae</taxon>
        <taxon>Anthemideae</taxon>
        <taxon>Anthemidinae</taxon>
        <taxon>Tanacetum</taxon>
    </lineage>
</organism>
<dbReference type="PANTHER" id="PTHR28234:SF1">
    <property type="entry name" value="NUCLEAR CONTROL OF ATPASE PROTEIN 2"/>
    <property type="match status" value="1"/>
</dbReference>
<reference evidence="6" key="1">
    <citation type="journal article" date="2019" name="Sci. Rep.">
        <title>Draft genome of Tanacetum cinerariifolium, the natural source of mosquito coil.</title>
        <authorList>
            <person name="Yamashiro T."/>
            <person name="Shiraishi A."/>
            <person name="Satake H."/>
            <person name="Nakayama K."/>
        </authorList>
    </citation>
    <scope>NUCLEOTIDE SEQUENCE</scope>
</reference>
<evidence type="ECO:0000256" key="3">
    <source>
        <dbReference type="ARBA" id="ARBA00022989"/>
    </source>
</evidence>
<gene>
    <name evidence="6" type="ORF">Tci_065347</name>
</gene>
<keyword evidence="3" id="KW-1133">Transmembrane helix</keyword>
<dbReference type="GO" id="GO:0005741">
    <property type="term" value="C:mitochondrial outer membrane"/>
    <property type="evidence" value="ECO:0007669"/>
    <property type="project" value="TreeGrafter"/>
</dbReference>
<comment type="subcellular location">
    <subcellularLocation>
        <location evidence="1">Mitochondrion membrane</location>
        <topology evidence="1">Multi-pass membrane protein</topology>
    </subcellularLocation>
</comment>
<protein>
    <submittedName>
        <fullName evidence="6">Protein DGS1, mitochondrial</fullName>
    </submittedName>
</protein>
<keyword evidence="4" id="KW-0496">Mitochondrion</keyword>
<comment type="caution">
    <text evidence="6">The sequence shown here is derived from an EMBL/GenBank/DDBJ whole genome shotgun (WGS) entry which is preliminary data.</text>
</comment>
<name>A0A6L2P712_TANCI</name>
<dbReference type="EMBL" id="BKCJ010010837">
    <property type="protein sequence ID" value="GEU93369.1"/>
    <property type="molecule type" value="Genomic_DNA"/>
</dbReference>
<evidence type="ECO:0000256" key="2">
    <source>
        <dbReference type="ARBA" id="ARBA00022692"/>
    </source>
</evidence>